<gene>
    <name evidence="6" type="ORF">AB2B41_08675</name>
</gene>
<evidence type="ECO:0000313" key="6">
    <source>
        <dbReference type="EMBL" id="MEW9919675.1"/>
    </source>
</evidence>
<dbReference type="PROSITE" id="PS50902">
    <property type="entry name" value="FLAVODOXIN_LIKE"/>
    <property type="match status" value="1"/>
</dbReference>
<evidence type="ECO:0000256" key="3">
    <source>
        <dbReference type="ARBA" id="ARBA00022643"/>
    </source>
</evidence>
<dbReference type="Proteomes" id="UP001556098">
    <property type="component" value="Unassembled WGS sequence"/>
</dbReference>
<comment type="caution">
    <text evidence="6">The sequence shown here is derived from an EMBL/GenBank/DDBJ whole genome shotgun (WGS) entry which is preliminary data.</text>
</comment>
<proteinExistence type="predicted"/>
<evidence type="ECO:0000259" key="5">
    <source>
        <dbReference type="PROSITE" id="PS50902"/>
    </source>
</evidence>
<dbReference type="EMBL" id="JBFNXX010000005">
    <property type="protein sequence ID" value="MEW9919675.1"/>
    <property type="molecule type" value="Genomic_DNA"/>
</dbReference>
<sequence length="163" mass="17275">MKSLILYFSLTGTTATLAQALAEALDADIAEITCARYAPGGFSFWRYLKAGRDSLRGHLPPVDVPEIALSDYDLVVLGAPIWTSYPAVPLRAYLSSQPKLPSRIAAFFTSGGDAAAEKAAEMVSNAAGKPLAATLTVQQRKVLAGDFTEPVKAFAARLKADAQ</sequence>
<reference evidence="6 7" key="1">
    <citation type="submission" date="2024-07" db="EMBL/GenBank/DDBJ databases">
        <title>Marimonas sp.nov., isolated from tidal-flat sediment.</title>
        <authorList>
            <person name="Jayan J.N."/>
            <person name="Lee S.S."/>
        </authorList>
    </citation>
    <scope>NUCLEOTIDE SEQUENCE [LARGE SCALE GENOMIC DNA]</scope>
    <source>
        <strain evidence="6 7">MJW-29</strain>
    </source>
</reference>
<dbReference type="InterPro" id="IPR029039">
    <property type="entry name" value="Flavoprotein-like_sf"/>
</dbReference>
<keyword evidence="7" id="KW-1185">Reference proteome</keyword>
<organism evidence="6 7">
    <name type="scientific">Sulfitobacter sediminis</name>
    <dbReference type="NCBI Taxonomy" id="3234186"/>
    <lineage>
        <taxon>Bacteria</taxon>
        <taxon>Pseudomonadati</taxon>
        <taxon>Pseudomonadota</taxon>
        <taxon>Alphaproteobacteria</taxon>
        <taxon>Rhodobacterales</taxon>
        <taxon>Roseobacteraceae</taxon>
        <taxon>Sulfitobacter</taxon>
    </lineage>
</organism>
<protein>
    <submittedName>
        <fullName evidence="6">Flavodoxin family protein</fullName>
    </submittedName>
</protein>
<dbReference type="PANTHER" id="PTHR39201:SF1">
    <property type="entry name" value="FLAVODOXIN-LIKE DOMAIN-CONTAINING PROTEIN"/>
    <property type="match status" value="1"/>
</dbReference>
<comment type="cofactor">
    <cofactor evidence="1">
        <name>FMN</name>
        <dbReference type="ChEBI" id="CHEBI:58210"/>
    </cofactor>
</comment>
<dbReference type="PANTHER" id="PTHR39201">
    <property type="entry name" value="EXPORTED PROTEIN-RELATED"/>
    <property type="match status" value="1"/>
</dbReference>
<evidence type="ECO:0000313" key="7">
    <source>
        <dbReference type="Proteomes" id="UP001556098"/>
    </source>
</evidence>
<name>A0ABV3RL20_9RHOB</name>
<evidence type="ECO:0000256" key="4">
    <source>
        <dbReference type="SAM" id="SignalP"/>
    </source>
</evidence>
<keyword evidence="2" id="KW-0285">Flavoprotein</keyword>
<feature type="domain" description="Flavodoxin-like" evidence="5">
    <location>
        <begin position="3"/>
        <end position="163"/>
    </location>
</feature>
<dbReference type="InterPro" id="IPR008254">
    <property type="entry name" value="Flavodoxin/NO_synth"/>
</dbReference>
<feature type="chain" id="PRO_5045611497" evidence="4">
    <location>
        <begin position="19"/>
        <end position="163"/>
    </location>
</feature>
<feature type="signal peptide" evidence="4">
    <location>
        <begin position="1"/>
        <end position="18"/>
    </location>
</feature>
<dbReference type="RefSeq" id="WP_367877380.1">
    <property type="nucleotide sequence ID" value="NZ_JBFNXX010000005.1"/>
</dbReference>
<dbReference type="Gene3D" id="3.40.50.360">
    <property type="match status" value="1"/>
</dbReference>
<dbReference type="PROSITE" id="PS00201">
    <property type="entry name" value="FLAVODOXIN"/>
    <property type="match status" value="1"/>
</dbReference>
<keyword evidence="3" id="KW-0288">FMN</keyword>
<accession>A0ABV3RL20</accession>
<dbReference type="Pfam" id="PF12682">
    <property type="entry name" value="Flavodoxin_4"/>
    <property type="match status" value="1"/>
</dbReference>
<evidence type="ECO:0000256" key="2">
    <source>
        <dbReference type="ARBA" id="ARBA00022630"/>
    </source>
</evidence>
<dbReference type="InterPro" id="IPR001226">
    <property type="entry name" value="Flavodoxin_CS"/>
</dbReference>
<dbReference type="SUPFAM" id="SSF52218">
    <property type="entry name" value="Flavoproteins"/>
    <property type="match status" value="1"/>
</dbReference>
<keyword evidence="4" id="KW-0732">Signal</keyword>
<evidence type="ECO:0000256" key="1">
    <source>
        <dbReference type="ARBA" id="ARBA00001917"/>
    </source>
</evidence>